<reference evidence="3" key="1">
    <citation type="submission" date="2016-11" db="EMBL/GenBank/DDBJ databases">
        <authorList>
            <person name="Varghese N."/>
            <person name="Submissions S."/>
        </authorList>
    </citation>
    <scope>NUCLEOTIDE SEQUENCE [LARGE SCALE GENOMIC DNA]</scope>
    <source>
        <strain evidence="3">DSM 16478</strain>
    </source>
</reference>
<organism evidence="2 3">
    <name type="scientific">Maribacter aquivivus</name>
    <dbReference type="NCBI Taxonomy" id="228958"/>
    <lineage>
        <taxon>Bacteria</taxon>
        <taxon>Pseudomonadati</taxon>
        <taxon>Bacteroidota</taxon>
        <taxon>Flavobacteriia</taxon>
        <taxon>Flavobacteriales</taxon>
        <taxon>Flavobacteriaceae</taxon>
        <taxon>Maribacter</taxon>
    </lineage>
</organism>
<feature type="transmembrane region" description="Helical" evidence="1">
    <location>
        <begin position="44"/>
        <end position="64"/>
    </location>
</feature>
<feature type="transmembrane region" description="Helical" evidence="1">
    <location>
        <begin position="12"/>
        <end position="32"/>
    </location>
</feature>
<dbReference type="EMBL" id="FQZX01000003">
    <property type="protein sequence ID" value="SHK64863.1"/>
    <property type="molecule type" value="Genomic_DNA"/>
</dbReference>
<gene>
    <name evidence="2" type="ORF">SAMN04488007_3510</name>
</gene>
<dbReference type="Proteomes" id="UP000184314">
    <property type="component" value="Unassembled WGS sequence"/>
</dbReference>
<evidence type="ECO:0000313" key="3">
    <source>
        <dbReference type="Proteomes" id="UP000184314"/>
    </source>
</evidence>
<name>A0A1M6U6R4_9FLAO</name>
<dbReference type="AlphaFoldDB" id="A0A1M6U6R4"/>
<protein>
    <submittedName>
        <fullName evidence="2">Uncharacterized protein</fullName>
    </submittedName>
</protein>
<sequence>MTFKNPKSNISYKYAIVALIIIVIIIITSLVLDTQQGSDLKSMLLGILILAIAFTAVIGLGYSFMGIREPNTTKKIIGLIINSIITISLGLLFLSSVIEILPYLI</sequence>
<accession>A0A1M6U6R4</accession>
<dbReference type="RefSeq" id="WP_170861980.1">
    <property type="nucleotide sequence ID" value="NZ_FQZX01000003.1"/>
</dbReference>
<feature type="transmembrane region" description="Helical" evidence="1">
    <location>
        <begin position="76"/>
        <end position="98"/>
    </location>
</feature>
<keyword evidence="1" id="KW-0472">Membrane</keyword>
<dbReference type="STRING" id="228958.SAMN04488007_3510"/>
<evidence type="ECO:0000256" key="1">
    <source>
        <dbReference type="SAM" id="Phobius"/>
    </source>
</evidence>
<evidence type="ECO:0000313" key="2">
    <source>
        <dbReference type="EMBL" id="SHK64863.1"/>
    </source>
</evidence>
<keyword evidence="1" id="KW-1133">Transmembrane helix</keyword>
<keyword evidence="1" id="KW-0812">Transmembrane</keyword>
<proteinExistence type="predicted"/>
<keyword evidence="3" id="KW-1185">Reference proteome</keyword>